<name>A0A9X1DEM5_9SPHN</name>
<dbReference type="InterPro" id="IPR029061">
    <property type="entry name" value="THDP-binding"/>
</dbReference>
<organism evidence="6 7">
    <name type="scientific">Sphingobium nicotianae</name>
    <dbReference type="NCBI Taxonomy" id="2782607"/>
    <lineage>
        <taxon>Bacteria</taxon>
        <taxon>Pseudomonadati</taxon>
        <taxon>Pseudomonadota</taxon>
        <taxon>Alphaproteobacteria</taxon>
        <taxon>Sphingomonadales</taxon>
        <taxon>Sphingomonadaceae</taxon>
        <taxon>Sphingobium</taxon>
    </lineage>
</organism>
<dbReference type="InterPro" id="IPR011766">
    <property type="entry name" value="TPP_enzyme_TPP-bd"/>
</dbReference>
<evidence type="ECO:0000259" key="5">
    <source>
        <dbReference type="Pfam" id="PF02776"/>
    </source>
</evidence>
<dbReference type="GO" id="GO:0003984">
    <property type="term" value="F:acetolactate synthase activity"/>
    <property type="evidence" value="ECO:0007669"/>
    <property type="project" value="TreeGrafter"/>
</dbReference>
<dbReference type="Proteomes" id="UP001138757">
    <property type="component" value="Unassembled WGS sequence"/>
</dbReference>
<reference evidence="6" key="1">
    <citation type="submission" date="2021-05" db="EMBL/GenBank/DDBJ databases">
        <title>Genome of Sphingobium sp. strain.</title>
        <authorList>
            <person name="Fan R."/>
        </authorList>
    </citation>
    <scope>NUCLEOTIDE SEQUENCE</scope>
    <source>
        <strain evidence="6">H33</strain>
    </source>
</reference>
<dbReference type="InterPro" id="IPR012001">
    <property type="entry name" value="Thiamin_PyroP_enz_TPP-bd_dom"/>
</dbReference>
<evidence type="ECO:0000313" key="7">
    <source>
        <dbReference type="Proteomes" id="UP001138757"/>
    </source>
</evidence>
<evidence type="ECO:0008006" key="8">
    <source>
        <dbReference type="Google" id="ProtNLM"/>
    </source>
</evidence>
<dbReference type="GO" id="GO:0030976">
    <property type="term" value="F:thiamine pyrophosphate binding"/>
    <property type="evidence" value="ECO:0007669"/>
    <property type="project" value="InterPro"/>
</dbReference>
<dbReference type="GO" id="GO:0009097">
    <property type="term" value="P:isoleucine biosynthetic process"/>
    <property type="evidence" value="ECO:0007669"/>
    <property type="project" value="TreeGrafter"/>
</dbReference>
<comment type="caution">
    <text evidence="6">The sequence shown here is derived from an EMBL/GenBank/DDBJ whole genome shotgun (WGS) entry which is preliminary data.</text>
</comment>
<feature type="domain" description="Thiamine pyrophosphate enzyme N-terminal TPP-binding" evidence="5">
    <location>
        <begin position="70"/>
        <end position="169"/>
    </location>
</feature>
<dbReference type="InterPro" id="IPR006311">
    <property type="entry name" value="TAT_signal"/>
</dbReference>
<evidence type="ECO:0000256" key="1">
    <source>
        <dbReference type="ARBA" id="ARBA00007812"/>
    </source>
</evidence>
<dbReference type="EMBL" id="JAHGAW010000012">
    <property type="protein sequence ID" value="MBT2188651.1"/>
    <property type="molecule type" value="Genomic_DNA"/>
</dbReference>
<dbReference type="PANTHER" id="PTHR18968:SF13">
    <property type="entry name" value="ACETOLACTATE SYNTHASE CATALYTIC SUBUNIT, MITOCHONDRIAL"/>
    <property type="match status" value="1"/>
</dbReference>
<dbReference type="SUPFAM" id="SSF52467">
    <property type="entry name" value="DHS-like NAD/FAD-binding domain"/>
    <property type="match status" value="1"/>
</dbReference>
<dbReference type="Gene3D" id="3.40.50.970">
    <property type="match status" value="2"/>
</dbReference>
<keyword evidence="2" id="KW-0786">Thiamine pyrophosphate</keyword>
<feature type="region of interest" description="Disordered" evidence="3">
    <location>
        <begin position="29"/>
        <end position="52"/>
    </location>
</feature>
<keyword evidence="7" id="KW-1185">Reference proteome</keyword>
<evidence type="ECO:0000259" key="4">
    <source>
        <dbReference type="Pfam" id="PF02775"/>
    </source>
</evidence>
<dbReference type="Pfam" id="PF02775">
    <property type="entry name" value="TPP_enzyme_C"/>
    <property type="match status" value="1"/>
</dbReference>
<evidence type="ECO:0000313" key="6">
    <source>
        <dbReference type="EMBL" id="MBT2188651.1"/>
    </source>
</evidence>
<dbReference type="Pfam" id="PF02776">
    <property type="entry name" value="TPP_enzyme_N"/>
    <property type="match status" value="1"/>
</dbReference>
<dbReference type="RefSeq" id="WP_214624908.1">
    <property type="nucleotide sequence ID" value="NZ_JAHGAW010000012.1"/>
</dbReference>
<dbReference type="Gene3D" id="3.40.50.1220">
    <property type="entry name" value="TPP-binding domain"/>
    <property type="match status" value="1"/>
</dbReference>
<dbReference type="CDD" id="cd07035">
    <property type="entry name" value="TPP_PYR_POX_like"/>
    <property type="match status" value="1"/>
</dbReference>
<sequence length="645" mass="69408">MEDAKYLGRRSFIKASVLAGIATPTIPALAKRESTPAPSKVSPPGSAAATAENGAISEADDAPHLIHRPGSDFMVDLLKATDTRYVSAMAGSTFRGLHESIVNYGGNKAPELIVCVHEEISAGIAHGYAKVANKPMACLVHSTVGLLHASMAIYNAWCDRAPIMVIAGNGLDATKRRPGVEWVHSAQDLGALVREYIKYDDAPISLQHYAESYMRAHELSMTPPYEPVMIVADSELQEEEVDADIELRIPAPAPVSPPAAPPEAIDRAADILLAASAPLIVADRAARSQRGVELIVQLAEILGAPVIDRAGRLNMPTTHFLCQTSLQNTLIREADAIIGLELTDLWGTINSVPDVPGRPSRRVARPEAKVIGISTGYGYVRSVVQDAQRYFAADVAIAADAEASLPSLITAIDRKMSGAQREAVAAKKARLRSAYAEMRASDAAAAAIGWDASPISTARLSMEIWEQIKDLDWGLVSNHAFISSWPQRLWDFTKYHQYIGGEGGYGVGYGAPAAVGAALAHRDADRIAVAIQCDGDLMMLPGTLWTAAHHRIPLLMVMHNNRSWHQETMHLKRMAGRRDRDPHTWAVGTTITDPEIDFAKIAKGMGVYAEGPISKPAELKGALSRALAVVRSGQPALLDTLTQMR</sequence>
<dbReference type="GO" id="GO:0009099">
    <property type="term" value="P:L-valine biosynthetic process"/>
    <property type="evidence" value="ECO:0007669"/>
    <property type="project" value="TreeGrafter"/>
</dbReference>
<gene>
    <name evidence="6" type="ORF">KK488_16985</name>
</gene>
<dbReference type="InterPro" id="IPR045229">
    <property type="entry name" value="TPP_enz"/>
</dbReference>
<protein>
    <recommendedName>
        <fullName evidence="8">Thiamine pyrophosphate-binding protein</fullName>
    </recommendedName>
</protein>
<dbReference type="GO" id="GO:0005948">
    <property type="term" value="C:acetolactate synthase complex"/>
    <property type="evidence" value="ECO:0007669"/>
    <property type="project" value="TreeGrafter"/>
</dbReference>
<feature type="domain" description="Thiamine pyrophosphate enzyme TPP-binding" evidence="4">
    <location>
        <begin position="484"/>
        <end position="639"/>
    </location>
</feature>
<dbReference type="PANTHER" id="PTHR18968">
    <property type="entry name" value="THIAMINE PYROPHOSPHATE ENZYMES"/>
    <property type="match status" value="1"/>
</dbReference>
<dbReference type="SUPFAM" id="SSF52518">
    <property type="entry name" value="Thiamin diphosphate-binding fold (THDP-binding)"/>
    <property type="match status" value="2"/>
</dbReference>
<dbReference type="GO" id="GO:0050660">
    <property type="term" value="F:flavin adenine dinucleotide binding"/>
    <property type="evidence" value="ECO:0007669"/>
    <property type="project" value="TreeGrafter"/>
</dbReference>
<dbReference type="AlphaFoldDB" id="A0A9X1DEM5"/>
<comment type="similarity">
    <text evidence="1">Belongs to the TPP enzyme family.</text>
</comment>
<evidence type="ECO:0000256" key="3">
    <source>
        <dbReference type="SAM" id="MobiDB-lite"/>
    </source>
</evidence>
<dbReference type="PROSITE" id="PS51318">
    <property type="entry name" value="TAT"/>
    <property type="match status" value="1"/>
</dbReference>
<proteinExistence type="inferred from homology"/>
<evidence type="ECO:0000256" key="2">
    <source>
        <dbReference type="ARBA" id="ARBA00023052"/>
    </source>
</evidence>
<accession>A0A9X1DEM5</accession>
<dbReference type="InterPro" id="IPR029035">
    <property type="entry name" value="DHS-like_NAD/FAD-binding_dom"/>
</dbReference>